<organism evidence="2 3">
    <name type="scientific">Aldrovandia affinis</name>
    <dbReference type="NCBI Taxonomy" id="143900"/>
    <lineage>
        <taxon>Eukaryota</taxon>
        <taxon>Metazoa</taxon>
        <taxon>Chordata</taxon>
        <taxon>Craniata</taxon>
        <taxon>Vertebrata</taxon>
        <taxon>Euteleostomi</taxon>
        <taxon>Actinopterygii</taxon>
        <taxon>Neopterygii</taxon>
        <taxon>Teleostei</taxon>
        <taxon>Notacanthiformes</taxon>
        <taxon>Halosauridae</taxon>
        <taxon>Aldrovandia</taxon>
    </lineage>
</organism>
<dbReference type="AlphaFoldDB" id="A0AAD7W4A2"/>
<keyword evidence="3" id="KW-1185">Reference proteome</keyword>
<evidence type="ECO:0000313" key="3">
    <source>
        <dbReference type="Proteomes" id="UP001221898"/>
    </source>
</evidence>
<accession>A0AAD7W4A2</accession>
<reference evidence="2" key="1">
    <citation type="journal article" date="2023" name="Science">
        <title>Genome structures resolve the early diversification of teleost fishes.</title>
        <authorList>
            <person name="Parey E."/>
            <person name="Louis A."/>
            <person name="Montfort J."/>
            <person name="Bouchez O."/>
            <person name="Roques C."/>
            <person name="Iampietro C."/>
            <person name="Lluch J."/>
            <person name="Castinel A."/>
            <person name="Donnadieu C."/>
            <person name="Desvignes T."/>
            <person name="Floi Bucao C."/>
            <person name="Jouanno E."/>
            <person name="Wen M."/>
            <person name="Mejri S."/>
            <person name="Dirks R."/>
            <person name="Jansen H."/>
            <person name="Henkel C."/>
            <person name="Chen W.J."/>
            <person name="Zahm M."/>
            <person name="Cabau C."/>
            <person name="Klopp C."/>
            <person name="Thompson A.W."/>
            <person name="Robinson-Rechavi M."/>
            <person name="Braasch I."/>
            <person name="Lecointre G."/>
            <person name="Bobe J."/>
            <person name="Postlethwait J.H."/>
            <person name="Berthelot C."/>
            <person name="Roest Crollius H."/>
            <person name="Guiguen Y."/>
        </authorList>
    </citation>
    <scope>NUCLEOTIDE SEQUENCE</scope>
    <source>
        <strain evidence="2">NC1722</strain>
    </source>
</reference>
<gene>
    <name evidence="2" type="ORF">AAFF_G00232450</name>
</gene>
<feature type="region of interest" description="Disordered" evidence="1">
    <location>
        <begin position="83"/>
        <end position="122"/>
    </location>
</feature>
<sequence>MQNSKREFDWSGLETGVQLSPCGEHAISLRPELSDYSPTWHRESAAIAGLIRLLSAAPLRNITLHPQRDGAGLRLYGACQLHRPQSAPPRSARHSRRGWARATSAAVGPLPTPPAWPSNSDTIYVRLSNRNPSLTEQKTG</sequence>
<evidence type="ECO:0000313" key="2">
    <source>
        <dbReference type="EMBL" id="KAJ8378951.1"/>
    </source>
</evidence>
<protein>
    <submittedName>
        <fullName evidence="2">Uncharacterized protein</fullName>
    </submittedName>
</protein>
<name>A0AAD7W4A2_9TELE</name>
<evidence type="ECO:0000256" key="1">
    <source>
        <dbReference type="SAM" id="MobiDB-lite"/>
    </source>
</evidence>
<dbReference type="Proteomes" id="UP001221898">
    <property type="component" value="Unassembled WGS sequence"/>
</dbReference>
<proteinExistence type="predicted"/>
<comment type="caution">
    <text evidence="2">The sequence shown here is derived from an EMBL/GenBank/DDBJ whole genome shotgun (WGS) entry which is preliminary data.</text>
</comment>
<dbReference type="EMBL" id="JAINUG010000305">
    <property type="protein sequence ID" value="KAJ8378951.1"/>
    <property type="molecule type" value="Genomic_DNA"/>
</dbReference>